<evidence type="ECO:0000256" key="6">
    <source>
        <dbReference type="ARBA" id="ARBA00023136"/>
    </source>
</evidence>
<dbReference type="Proteomes" id="UP000217935">
    <property type="component" value="Chromosome"/>
</dbReference>
<comment type="subcellular location">
    <subcellularLocation>
        <location evidence="1 8">Cell membrane</location>
        <topology evidence="1 8">Multi-pass membrane protein</topology>
    </subcellularLocation>
</comment>
<dbReference type="SUPFAM" id="SSF103481">
    <property type="entry name" value="Multidrug resistance efflux transporter EmrE"/>
    <property type="match status" value="1"/>
</dbReference>
<dbReference type="InterPro" id="IPR000390">
    <property type="entry name" value="Small_drug/metabolite_transptr"/>
</dbReference>
<dbReference type="PANTHER" id="PTHR30561:SF1">
    <property type="entry name" value="MULTIDRUG TRANSPORTER EMRE"/>
    <property type="match status" value="1"/>
</dbReference>
<dbReference type="AlphaFoldDB" id="A0A291GAJ6"/>
<evidence type="ECO:0000256" key="4">
    <source>
        <dbReference type="ARBA" id="ARBA00022692"/>
    </source>
</evidence>
<keyword evidence="11" id="KW-1185">Reference proteome</keyword>
<proteinExistence type="inferred from homology"/>
<dbReference type="Gene3D" id="1.10.3730.20">
    <property type="match status" value="1"/>
</dbReference>
<keyword evidence="3" id="KW-1003">Cell membrane</keyword>
<dbReference type="InterPro" id="IPR037185">
    <property type="entry name" value="EmrE-like"/>
</dbReference>
<dbReference type="Pfam" id="PF00893">
    <property type="entry name" value="Multi_Drug_Res"/>
    <property type="match status" value="1"/>
</dbReference>
<dbReference type="KEGG" id="ceh:CEW89_05285"/>
<sequence length="111" mass="11658">MPKHYLFLIAAIVSEVIGTSALNASQQFTKPLPTAAVVIGYGLAFYFLTHVLKVMPVGVVYAIWSGLGIVLITLVGLVAFGQKIDLAAALGMGLIIAGVLVIHLFSHTASH</sequence>
<dbReference type="InterPro" id="IPR045324">
    <property type="entry name" value="Small_multidrug_res"/>
</dbReference>
<dbReference type="GO" id="GO:0015297">
    <property type="term" value="F:antiporter activity"/>
    <property type="evidence" value="ECO:0007669"/>
    <property type="project" value="TreeGrafter"/>
</dbReference>
<dbReference type="FunFam" id="1.10.3730.20:FF:000001">
    <property type="entry name" value="Quaternary ammonium compound resistance transporter SugE"/>
    <property type="match status" value="1"/>
</dbReference>
<dbReference type="GO" id="GO:0031460">
    <property type="term" value="P:glycine betaine transport"/>
    <property type="evidence" value="ECO:0007669"/>
    <property type="project" value="TreeGrafter"/>
</dbReference>
<comment type="similarity">
    <text evidence="7 8">Belongs to the drug/metabolite transporter (DMT) superfamily. Small multidrug resistance (SMR) (TC 2.A.7.1) family.</text>
</comment>
<keyword evidence="5 9" id="KW-1133">Transmembrane helix</keyword>
<protein>
    <submittedName>
        <fullName evidence="10">QacE family quaternary ammonium compound efflux SMR transporter</fullName>
    </submittedName>
</protein>
<evidence type="ECO:0000256" key="1">
    <source>
        <dbReference type="ARBA" id="ARBA00004651"/>
    </source>
</evidence>
<evidence type="ECO:0000313" key="10">
    <source>
        <dbReference type="EMBL" id="ATG47036.1"/>
    </source>
</evidence>
<feature type="transmembrane region" description="Helical" evidence="9">
    <location>
        <begin position="34"/>
        <end position="52"/>
    </location>
</feature>
<dbReference type="RefSeq" id="WP_066704940.1">
    <property type="nucleotide sequence ID" value="NZ_CP022196.1"/>
</dbReference>
<name>A0A291GAJ6_9RHOB</name>
<keyword evidence="2" id="KW-0813">Transport</keyword>
<evidence type="ECO:0000256" key="2">
    <source>
        <dbReference type="ARBA" id="ARBA00022448"/>
    </source>
</evidence>
<evidence type="ECO:0000256" key="9">
    <source>
        <dbReference type="SAM" id="Phobius"/>
    </source>
</evidence>
<reference evidence="10 11" key="1">
    <citation type="submission" date="2017-06" db="EMBL/GenBank/DDBJ databases">
        <title>Celeribacter sp. TSPH2 complete genome sequence.</title>
        <authorList>
            <person name="Woo J.-H."/>
            <person name="Kim H.-S."/>
        </authorList>
    </citation>
    <scope>NUCLEOTIDE SEQUENCE [LARGE SCALE GENOMIC DNA]</scope>
    <source>
        <strain evidence="10 11">TSPH2</strain>
    </source>
</reference>
<accession>A0A291GAJ6</accession>
<feature type="transmembrane region" description="Helical" evidence="9">
    <location>
        <begin position="86"/>
        <end position="105"/>
    </location>
</feature>
<dbReference type="STRING" id="1758178.GCA_001550095_00522"/>
<evidence type="ECO:0000256" key="8">
    <source>
        <dbReference type="RuleBase" id="RU003942"/>
    </source>
</evidence>
<dbReference type="PANTHER" id="PTHR30561">
    <property type="entry name" value="SMR FAMILY PROTON-DEPENDENT DRUG EFFLUX TRANSPORTER SUGE"/>
    <property type="match status" value="1"/>
</dbReference>
<organism evidence="10 11">
    <name type="scientific">Celeribacter ethanolicus</name>
    <dbReference type="NCBI Taxonomy" id="1758178"/>
    <lineage>
        <taxon>Bacteria</taxon>
        <taxon>Pseudomonadati</taxon>
        <taxon>Pseudomonadota</taxon>
        <taxon>Alphaproteobacteria</taxon>
        <taxon>Rhodobacterales</taxon>
        <taxon>Roseobacteraceae</taxon>
        <taxon>Celeribacter</taxon>
    </lineage>
</organism>
<keyword evidence="4 8" id="KW-0812">Transmembrane</keyword>
<gene>
    <name evidence="10" type="ORF">CEW89_05285</name>
</gene>
<evidence type="ECO:0000313" key="11">
    <source>
        <dbReference type="Proteomes" id="UP000217935"/>
    </source>
</evidence>
<dbReference type="GO" id="GO:0015199">
    <property type="term" value="F:amino-acid betaine transmembrane transporter activity"/>
    <property type="evidence" value="ECO:0007669"/>
    <property type="project" value="TreeGrafter"/>
</dbReference>
<feature type="transmembrane region" description="Helical" evidence="9">
    <location>
        <begin position="59"/>
        <end position="80"/>
    </location>
</feature>
<evidence type="ECO:0000256" key="7">
    <source>
        <dbReference type="ARBA" id="ARBA00038032"/>
    </source>
</evidence>
<dbReference type="GO" id="GO:1990961">
    <property type="term" value="P:xenobiotic detoxification by transmembrane export across the plasma membrane"/>
    <property type="evidence" value="ECO:0007669"/>
    <property type="project" value="UniProtKB-ARBA"/>
</dbReference>
<evidence type="ECO:0000256" key="5">
    <source>
        <dbReference type="ARBA" id="ARBA00022989"/>
    </source>
</evidence>
<dbReference type="EMBL" id="CP022196">
    <property type="protein sequence ID" value="ATG47036.1"/>
    <property type="molecule type" value="Genomic_DNA"/>
</dbReference>
<dbReference type="GO" id="GO:0005886">
    <property type="term" value="C:plasma membrane"/>
    <property type="evidence" value="ECO:0007669"/>
    <property type="project" value="UniProtKB-SubCell"/>
</dbReference>
<evidence type="ECO:0000256" key="3">
    <source>
        <dbReference type="ARBA" id="ARBA00022475"/>
    </source>
</evidence>
<dbReference type="OrthoDB" id="9808638at2"/>
<keyword evidence="6 9" id="KW-0472">Membrane</keyword>
<dbReference type="GO" id="GO:0015220">
    <property type="term" value="F:choline transmembrane transporter activity"/>
    <property type="evidence" value="ECO:0007669"/>
    <property type="project" value="TreeGrafter"/>
</dbReference>